<feature type="coiled-coil region" evidence="2">
    <location>
        <begin position="73"/>
        <end position="100"/>
    </location>
</feature>
<dbReference type="Pfam" id="PF13411">
    <property type="entry name" value="MerR_1"/>
    <property type="match status" value="1"/>
</dbReference>
<evidence type="ECO:0000256" key="2">
    <source>
        <dbReference type="SAM" id="Coils"/>
    </source>
</evidence>
<name>A0A383F846_9ZZZZ</name>
<dbReference type="InterPro" id="IPR000551">
    <property type="entry name" value="MerR-type_HTH_dom"/>
</dbReference>
<dbReference type="GO" id="GO:0003700">
    <property type="term" value="F:DNA-binding transcription factor activity"/>
    <property type="evidence" value="ECO:0007669"/>
    <property type="project" value="InterPro"/>
</dbReference>
<dbReference type="PROSITE" id="PS50937">
    <property type="entry name" value="HTH_MERR_2"/>
    <property type="match status" value="1"/>
</dbReference>
<feature type="domain" description="HTH merR-type" evidence="3">
    <location>
        <begin position="7"/>
        <end position="76"/>
    </location>
</feature>
<dbReference type="Gene3D" id="1.10.1660.10">
    <property type="match status" value="1"/>
</dbReference>
<sequence length="108" mass="12432">MGHNDPVFAIGIVAHMCGVHQQTLRNYERWELVIPQRSSGGTRLYSNRDVELIKQILRWKDEFGLNLAGIEVMSKLLNRINRLEAHVEDLTVEIVRLREGNTQTRLPG</sequence>
<dbReference type="InterPro" id="IPR009061">
    <property type="entry name" value="DNA-bd_dom_put_sf"/>
</dbReference>
<gene>
    <name evidence="4" type="ORF">METZ01_LOCUS517432</name>
</gene>
<dbReference type="EMBL" id="UINC01231856">
    <property type="protein sequence ID" value="SVE64578.1"/>
    <property type="molecule type" value="Genomic_DNA"/>
</dbReference>
<dbReference type="SMART" id="SM00422">
    <property type="entry name" value="HTH_MERR"/>
    <property type="match status" value="1"/>
</dbReference>
<dbReference type="PANTHER" id="PTHR30204">
    <property type="entry name" value="REDOX-CYCLING DRUG-SENSING TRANSCRIPTIONAL ACTIVATOR SOXR"/>
    <property type="match status" value="1"/>
</dbReference>
<organism evidence="4">
    <name type="scientific">marine metagenome</name>
    <dbReference type="NCBI Taxonomy" id="408172"/>
    <lineage>
        <taxon>unclassified sequences</taxon>
        <taxon>metagenomes</taxon>
        <taxon>ecological metagenomes</taxon>
    </lineage>
</organism>
<dbReference type="GO" id="GO:0003677">
    <property type="term" value="F:DNA binding"/>
    <property type="evidence" value="ECO:0007669"/>
    <property type="project" value="UniProtKB-KW"/>
</dbReference>
<reference evidence="4" key="1">
    <citation type="submission" date="2018-05" db="EMBL/GenBank/DDBJ databases">
        <authorList>
            <person name="Lanie J.A."/>
            <person name="Ng W.-L."/>
            <person name="Kazmierczak K.M."/>
            <person name="Andrzejewski T.M."/>
            <person name="Davidsen T.M."/>
            <person name="Wayne K.J."/>
            <person name="Tettelin H."/>
            <person name="Glass J.I."/>
            <person name="Rusch D."/>
            <person name="Podicherti R."/>
            <person name="Tsui H.-C.T."/>
            <person name="Winkler M.E."/>
        </authorList>
    </citation>
    <scope>NUCLEOTIDE SEQUENCE</scope>
</reference>
<keyword evidence="2" id="KW-0175">Coiled coil</keyword>
<dbReference type="SUPFAM" id="SSF46955">
    <property type="entry name" value="Putative DNA-binding domain"/>
    <property type="match status" value="1"/>
</dbReference>
<proteinExistence type="predicted"/>
<dbReference type="InterPro" id="IPR047057">
    <property type="entry name" value="MerR_fam"/>
</dbReference>
<evidence type="ECO:0000313" key="4">
    <source>
        <dbReference type="EMBL" id="SVE64578.1"/>
    </source>
</evidence>
<dbReference type="PANTHER" id="PTHR30204:SF58">
    <property type="entry name" value="HTH-TYPE TRANSCRIPTIONAL REGULATOR YFMP"/>
    <property type="match status" value="1"/>
</dbReference>
<keyword evidence="1" id="KW-0238">DNA-binding</keyword>
<evidence type="ECO:0000256" key="1">
    <source>
        <dbReference type="ARBA" id="ARBA00023125"/>
    </source>
</evidence>
<dbReference type="AlphaFoldDB" id="A0A383F846"/>
<evidence type="ECO:0000259" key="3">
    <source>
        <dbReference type="PROSITE" id="PS50937"/>
    </source>
</evidence>
<accession>A0A383F846</accession>
<protein>
    <recommendedName>
        <fullName evidence="3">HTH merR-type domain-containing protein</fullName>
    </recommendedName>
</protein>